<keyword evidence="1" id="KW-0472">Membrane</keyword>
<evidence type="ECO:0000313" key="2">
    <source>
        <dbReference type="EMBL" id="BAK04068.1"/>
    </source>
</evidence>
<name>F2E9P6_HORVV</name>
<dbReference type="AlphaFoldDB" id="F2E9P6"/>
<keyword evidence="1" id="KW-0812">Transmembrane</keyword>
<sequence length="175" mass="19611">MSGASLCSLFSFHATEMWVLADRRQRCLAPLRASRAVPLLFFSNHQPTVSKGGGQTAAPPCRRRQLAPLVVPVDFAFAPLRRCLPFVGGALPLAEARRRRSAWLRCMFFAPGGVVFFACFLFAFSDPIRSVLCLRRGDTFVRRLGLRMRVEIERVGAALWRRSLPARPDSVFFAI</sequence>
<organism evidence="2">
    <name type="scientific">Hordeum vulgare subsp. vulgare</name>
    <name type="common">Domesticated barley</name>
    <dbReference type="NCBI Taxonomy" id="112509"/>
    <lineage>
        <taxon>Eukaryota</taxon>
        <taxon>Viridiplantae</taxon>
        <taxon>Streptophyta</taxon>
        <taxon>Embryophyta</taxon>
        <taxon>Tracheophyta</taxon>
        <taxon>Spermatophyta</taxon>
        <taxon>Magnoliopsida</taxon>
        <taxon>Liliopsida</taxon>
        <taxon>Poales</taxon>
        <taxon>Poaceae</taxon>
        <taxon>BOP clade</taxon>
        <taxon>Pooideae</taxon>
        <taxon>Triticodae</taxon>
        <taxon>Triticeae</taxon>
        <taxon>Hordeinae</taxon>
        <taxon>Hordeum</taxon>
    </lineage>
</organism>
<dbReference type="EMBL" id="AK372871">
    <property type="protein sequence ID" value="BAK04068.1"/>
    <property type="molecule type" value="mRNA"/>
</dbReference>
<accession>F2E9P6</accession>
<evidence type="ECO:0000256" key="1">
    <source>
        <dbReference type="SAM" id="Phobius"/>
    </source>
</evidence>
<feature type="transmembrane region" description="Helical" evidence="1">
    <location>
        <begin position="102"/>
        <end position="124"/>
    </location>
</feature>
<keyword evidence="1" id="KW-1133">Transmembrane helix</keyword>
<reference evidence="2" key="1">
    <citation type="journal article" date="2011" name="Plant Physiol.">
        <title>Comprehensive sequence analysis of 24,783 barley full-length cDNAs derived from 12 clone libraries.</title>
        <authorList>
            <person name="Matsumoto T."/>
            <person name="Tanaka T."/>
            <person name="Sakai H."/>
            <person name="Amano N."/>
            <person name="Kanamori H."/>
            <person name="Kurita K."/>
            <person name="Kikuta A."/>
            <person name="Kamiya K."/>
            <person name="Yamamoto M."/>
            <person name="Ikawa H."/>
            <person name="Fujii N."/>
            <person name="Hori K."/>
            <person name="Itoh T."/>
            <person name="Sato K."/>
        </authorList>
    </citation>
    <scope>NUCLEOTIDE SEQUENCE</scope>
    <source>
        <tissue evidence="2">Flower</tissue>
    </source>
</reference>
<proteinExistence type="evidence at transcript level"/>
<protein>
    <submittedName>
        <fullName evidence="2">Predicted protein</fullName>
    </submittedName>
</protein>